<evidence type="ECO:0000313" key="3">
    <source>
        <dbReference type="Proteomes" id="UP001497516"/>
    </source>
</evidence>
<feature type="compositionally biased region" description="Polar residues" evidence="1">
    <location>
        <begin position="148"/>
        <end position="164"/>
    </location>
</feature>
<sequence length="164" mass="17046">MMTSTPIHPAPFLADSDSAVGIPSPRLYLCFSASTVRRSVTPPPTSPVLSSSSQSSATRSPLFPQSSPTPAAVVELQQDRSSSISKELKIDSLAQLPCSSPPPPPSPPPPQKVESPIASLPDQLSFVDESRGSAGSRVLELKQEQRPNSKAGIQTGATSSSKAG</sequence>
<organism evidence="2 3">
    <name type="scientific">Linum trigynum</name>
    <dbReference type="NCBI Taxonomy" id="586398"/>
    <lineage>
        <taxon>Eukaryota</taxon>
        <taxon>Viridiplantae</taxon>
        <taxon>Streptophyta</taxon>
        <taxon>Embryophyta</taxon>
        <taxon>Tracheophyta</taxon>
        <taxon>Spermatophyta</taxon>
        <taxon>Magnoliopsida</taxon>
        <taxon>eudicotyledons</taxon>
        <taxon>Gunneridae</taxon>
        <taxon>Pentapetalae</taxon>
        <taxon>rosids</taxon>
        <taxon>fabids</taxon>
        <taxon>Malpighiales</taxon>
        <taxon>Linaceae</taxon>
        <taxon>Linum</taxon>
    </lineage>
</organism>
<proteinExistence type="predicted"/>
<evidence type="ECO:0000256" key="1">
    <source>
        <dbReference type="SAM" id="MobiDB-lite"/>
    </source>
</evidence>
<feature type="region of interest" description="Disordered" evidence="1">
    <location>
        <begin position="37"/>
        <end position="116"/>
    </location>
</feature>
<protein>
    <submittedName>
        <fullName evidence="2">Uncharacterized protein</fullName>
    </submittedName>
</protein>
<dbReference type="Proteomes" id="UP001497516">
    <property type="component" value="Chromosome 5"/>
</dbReference>
<feature type="region of interest" description="Disordered" evidence="1">
    <location>
        <begin position="129"/>
        <end position="164"/>
    </location>
</feature>
<name>A0AAV2EVF0_9ROSI</name>
<dbReference type="EMBL" id="OZ034818">
    <property type="protein sequence ID" value="CAL1389936.1"/>
    <property type="molecule type" value="Genomic_DNA"/>
</dbReference>
<reference evidence="2 3" key="1">
    <citation type="submission" date="2024-04" db="EMBL/GenBank/DDBJ databases">
        <authorList>
            <person name="Fracassetti M."/>
        </authorList>
    </citation>
    <scope>NUCLEOTIDE SEQUENCE [LARGE SCALE GENOMIC DNA]</scope>
</reference>
<evidence type="ECO:0000313" key="2">
    <source>
        <dbReference type="EMBL" id="CAL1389936.1"/>
    </source>
</evidence>
<keyword evidence="3" id="KW-1185">Reference proteome</keyword>
<gene>
    <name evidence="2" type="ORF">LTRI10_LOCUS30755</name>
</gene>
<feature type="compositionally biased region" description="Pro residues" evidence="1">
    <location>
        <begin position="99"/>
        <end position="111"/>
    </location>
</feature>
<accession>A0AAV2EVF0</accession>
<dbReference type="AlphaFoldDB" id="A0AAV2EVF0"/>
<feature type="compositionally biased region" description="Low complexity" evidence="1">
    <location>
        <begin position="47"/>
        <end position="61"/>
    </location>
</feature>